<dbReference type="Proteomes" id="UP001454036">
    <property type="component" value="Unassembled WGS sequence"/>
</dbReference>
<evidence type="ECO:0000256" key="1">
    <source>
        <dbReference type="SAM" id="MobiDB-lite"/>
    </source>
</evidence>
<accession>A0AAV3NSX6</accession>
<dbReference type="AlphaFoldDB" id="A0AAV3NSX6"/>
<gene>
    <name evidence="2" type="ORF">LIER_35341</name>
</gene>
<feature type="region of interest" description="Disordered" evidence="1">
    <location>
        <begin position="74"/>
        <end position="148"/>
    </location>
</feature>
<keyword evidence="3" id="KW-1185">Reference proteome</keyword>
<reference evidence="2 3" key="1">
    <citation type="submission" date="2024-01" db="EMBL/GenBank/DDBJ databases">
        <title>The complete chloroplast genome sequence of Lithospermum erythrorhizon: insights into the phylogenetic relationship among Boraginaceae species and the maternal lineages of purple gromwells.</title>
        <authorList>
            <person name="Okada T."/>
            <person name="Watanabe K."/>
        </authorList>
    </citation>
    <scope>NUCLEOTIDE SEQUENCE [LARGE SCALE GENOMIC DNA]</scope>
</reference>
<feature type="compositionally biased region" description="Basic residues" evidence="1">
    <location>
        <begin position="74"/>
        <end position="83"/>
    </location>
</feature>
<evidence type="ECO:0000313" key="2">
    <source>
        <dbReference type="EMBL" id="GAA0141155.1"/>
    </source>
</evidence>
<organism evidence="2 3">
    <name type="scientific">Lithospermum erythrorhizon</name>
    <name type="common">Purple gromwell</name>
    <name type="synonym">Lithospermum officinale var. erythrorhizon</name>
    <dbReference type="NCBI Taxonomy" id="34254"/>
    <lineage>
        <taxon>Eukaryota</taxon>
        <taxon>Viridiplantae</taxon>
        <taxon>Streptophyta</taxon>
        <taxon>Embryophyta</taxon>
        <taxon>Tracheophyta</taxon>
        <taxon>Spermatophyta</taxon>
        <taxon>Magnoliopsida</taxon>
        <taxon>eudicotyledons</taxon>
        <taxon>Gunneridae</taxon>
        <taxon>Pentapetalae</taxon>
        <taxon>asterids</taxon>
        <taxon>lamiids</taxon>
        <taxon>Boraginales</taxon>
        <taxon>Boraginaceae</taxon>
        <taxon>Boraginoideae</taxon>
        <taxon>Lithospermeae</taxon>
        <taxon>Lithospermum</taxon>
    </lineage>
</organism>
<protein>
    <submittedName>
        <fullName evidence="2">Uncharacterized protein</fullName>
    </submittedName>
</protein>
<evidence type="ECO:0000313" key="3">
    <source>
        <dbReference type="Proteomes" id="UP001454036"/>
    </source>
</evidence>
<dbReference type="EMBL" id="BAABME010015434">
    <property type="protein sequence ID" value="GAA0141155.1"/>
    <property type="molecule type" value="Genomic_DNA"/>
</dbReference>
<sequence>MAKILVGLKKNAKGGRIKKTLRKQAAPISKRRTRASAIVLERKRATLGAGGDMGVSVEGDEVMDLEELEKLVQKKKAAKKSKDRNKDKFVVDDLEESGGEDAGCIARRKSKGKMKDPVSAAAVDPEAIPPTVNDPASDATDETFSSHV</sequence>
<comment type="caution">
    <text evidence="2">The sequence shown here is derived from an EMBL/GenBank/DDBJ whole genome shotgun (WGS) entry which is preliminary data.</text>
</comment>
<name>A0AAV3NSX6_LITER</name>
<proteinExistence type="predicted"/>